<reference evidence="9 10" key="1">
    <citation type="submission" date="2018-05" db="EMBL/GenBank/DDBJ databases">
        <title>Pararhodobacter marina sp. nov., isolated from deep-sea water of the Indian Ocean.</title>
        <authorList>
            <person name="Lai Q.Sr."/>
            <person name="Liu X."/>
            <person name="Shao Z."/>
        </authorList>
    </citation>
    <scope>NUCLEOTIDE SEQUENCE [LARGE SCALE GENOMIC DNA]</scope>
    <source>
        <strain evidence="9 10">CIC4N-9</strain>
    </source>
</reference>
<comment type="function">
    <text evidence="4">Poorly processive, error-prone DNA polymerase involved in untargeted mutagenesis. Copies undamaged DNA at stalled replication forks, which arise in vivo from mismatched or misaligned primer ends. These misaligned primers can be extended by PolIV. Exhibits no 3'-5' exonuclease (proofreading) activity. May be involved in translesional synthesis, in conjunction with the beta clamp from PolIII.</text>
</comment>
<dbReference type="OrthoDB" id="9788640at2"/>
<dbReference type="CDD" id="cd03468">
    <property type="entry name" value="PolY_like"/>
    <property type="match status" value="1"/>
</dbReference>
<evidence type="ECO:0000313" key="9">
    <source>
        <dbReference type="EMBL" id="PWE27729.1"/>
    </source>
</evidence>
<protein>
    <recommendedName>
        <fullName evidence="2">DNA-directed DNA polymerase</fullName>
        <ecNumber evidence="2">2.7.7.7</ecNumber>
    </recommendedName>
</protein>
<dbReference type="PANTHER" id="PTHR35369">
    <property type="entry name" value="BLR3025 PROTEIN-RELATED"/>
    <property type="match status" value="1"/>
</dbReference>
<dbReference type="InterPro" id="IPR001126">
    <property type="entry name" value="UmuC"/>
</dbReference>
<evidence type="ECO:0000256" key="1">
    <source>
        <dbReference type="ARBA" id="ARBA00011245"/>
    </source>
</evidence>
<dbReference type="GeneID" id="94366189"/>
<evidence type="ECO:0000256" key="5">
    <source>
        <dbReference type="ARBA" id="ARBA00049244"/>
    </source>
</evidence>
<comment type="subunit">
    <text evidence="1">Monomer.</text>
</comment>
<name>A0A2U2C7A6_9RHOB</name>
<dbReference type="Proteomes" id="UP000244940">
    <property type="component" value="Unassembled WGS sequence"/>
</dbReference>
<evidence type="ECO:0000256" key="3">
    <source>
        <dbReference type="ARBA" id="ARBA00022763"/>
    </source>
</evidence>
<proteinExistence type="predicted"/>
<gene>
    <name evidence="9" type="ORF">C4N9_14940</name>
</gene>
<dbReference type="SUPFAM" id="SSF56672">
    <property type="entry name" value="DNA/RNA polymerases"/>
    <property type="match status" value="1"/>
</dbReference>
<evidence type="ECO:0000256" key="4">
    <source>
        <dbReference type="ARBA" id="ARBA00025589"/>
    </source>
</evidence>
<evidence type="ECO:0000259" key="7">
    <source>
        <dbReference type="Pfam" id="PF00817"/>
    </source>
</evidence>
<feature type="domain" description="DNA polymerase Y-family little finger" evidence="8">
    <location>
        <begin position="243"/>
        <end position="323"/>
    </location>
</feature>
<dbReference type="GO" id="GO:0016740">
    <property type="term" value="F:transferase activity"/>
    <property type="evidence" value="ECO:0007669"/>
    <property type="project" value="UniProtKB-KW"/>
</dbReference>
<dbReference type="EC" id="2.7.7.7" evidence="2"/>
<accession>A0A2U2C7A6</accession>
<comment type="caution">
    <text evidence="9">The sequence shown here is derived from an EMBL/GenBank/DDBJ whole genome shotgun (WGS) entry which is preliminary data.</text>
</comment>
<keyword evidence="10" id="KW-1185">Reference proteome</keyword>
<dbReference type="InterPro" id="IPR043502">
    <property type="entry name" value="DNA/RNA_pol_sf"/>
</dbReference>
<evidence type="ECO:0000313" key="10">
    <source>
        <dbReference type="Proteomes" id="UP000244940"/>
    </source>
</evidence>
<comment type="catalytic activity">
    <reaction evidence="5">
        <text>DNA(n) + a 2'-deoxyribonucleoside 5'-triphosphate = DNA(n+1) + diphosphate</text>
        <dbReference type="Rhea" id="RHEA:22508"/>
        <dbReference type="Rhea" id="RHEA-COMP:17339"/>
        <dbReference type="Rhea" id="RHEA-COMP:17340"/>
        <dbReference type="ChEBI" id="CHEBI:33019"/>
        <dbReference type="ChEBI" id="CHEBI:61560"/>
        <dbReference type="ChEBI" id="CHEBI:173112"/>
        <dbReference type="EC" id="2.7.7.7"/>
    </reaction>
</comment>
<keyword evidence="9" id="KW-0808">Transferase</keyword>
<organism evidence="9 10">
    <name type="scientific">Pararhodobacter marinus</name>
    <dbReference type="NCBI Taxonomy" id="2184063"/>
    <lineage>
        <taxon>Bacteria</taxon>
        <taxon>Pseudomonadati</taxon>
        <taxon>Pseudomonadota</taxon>
        <taxon>Alphaproteobacteria</taxon>
        <taxon>Rhodobacterales</taxon>
        <taxon>Paracoccaceae</taxon>
        <taxon>Pararhodobacter</taxon>
    </lineage>
</organism>
<dbReference type="PANTHER" id="PTHR35369:SF2">
    <property type="entry name" value="BLR3025 PROTEIN"/>
    <property type="match status" value="1"/>
</dbReference>
<dbReference type="Pfam" id="PF11799">
    <property type="entry name" value="IMS_C"/>
    <property type="match status" value="1"/>
</dbReference>
<sequence>MSARILSLFLPRLASDLVRRRARKVSEPLVLVARRGRGEVVACLSPAASAQGLRCGQSLSEARSLVPGLTTRPYDPALPRRALQALRRQALRYAPWVAVDGEDGLVLDLTGSAHLMGGEAALCADMAQRLAAMGIEARIAVAPTRGAAWGLARFAPGPVTLAEEAGAAIAPLPMAALRIEAETVAGLARLGLTRIADLGRTPRAPLTRRFGPELMMRLDQAQGVLREPVAAPAETAPHAVRLSLPEPIGTSQDVMAGLTRLLERLCRRLEREEAGARQLRLELARADGGRAEAEIALARPMREAAAMAALFERAIDALEAGFGFDALRLSAPLVEALPPAQLTGGGGTRRGGTSPAQGGARSGSSEALADLMTRLGNRVGLEALIRPLPADSHIPERAFLSAAAAFTEPPDGWPRPGPADGRPGAVRPLVLFPPEPLDAPALPDPPRHLRWRRQALTRLRVFGPERLTPEWWLDDPLWRSGVRDYWRLDTLEGPRLWIFFTPQDPGWAVQGEFE</sequence>
<dbReference type="GO" id="GO:0006281">
    <property type="term" value="P:DNA repair"/>
    <property type="evidence" value="ECO:0007669"/>
    <property type="project" value="InterPro"/>
</dbReference>
<feature type="region of interest" description="Disordered" evidence="6">
    <location>
        <begin position="339"/>
        <end position="365"/>
    </location>
</feature>
<dbReference type="GO" id="GO:0003684">
    <property type="term" value="F:damaged DNA binding"/>
    <property type="evidence" value="ECO:0007669"/>
    <property type="project" value="InterPro"/>
</dbReference>
<dbReference type="RefSeq" id="WP_109534145.1">
    <property type="nucleotide sequence ID" value="NZ_QEYD01000009.1"/>
</dbReference>
<keyword evidence="3" id="KW-0227">DNA damage</keyword>
<evidence type="ECO:0000256" key="2">
    <source>
        <dbReference type="ARBA" id="ARBA00012417"/>
    </source>
</evidence>
<dbReference type="AlphaFoldDB" id="A0A2U2C7A6"/>
<feature type="domain" description="UmuC" evidence="7">
    <location>
        <begin position="26"/>
        <end position="149"/>
    </location>
</feature>
<dbReference type="Pfam" id="PF00817">
    <property type="entry name" value="IMS"/>
    <property type="match status" value="1"/>
</dbReference>
<evidence type="ECO:0000259" key="8">
    <source>
        <dbReference type="Pfam" id="PF11799"/>
    </source>
</evidence>
<dbReference type="InterPro" id="IPR017961">
    <property type="entry name" value="DNA_pol_Y-fam_little_finger"/>
</dbReference>
<dbReference type="InterPro" id="IPR050356">
    <property type="entry name" value="SulA_CellDiv_inhibitor"/>
</dbReference>
<dbReference type="EMBL" id="QEYD01000009">
    <property type="protein sequence ID" value="PWE27729.1"/>
    <property type="molecule type" value="Genomic_DNA"/>
</dbReference>
<evidence type="ECO:0000256" key="6">
    <source>
        <dbReference type="SAM" id="MobiDB-lite"/>
    </source>
</evidence>